<sequence length="277" mass="30539">MALDPKSAATIAKIAIKASKDDETRNRIIFISLAPIISALLILAFIVYILTNPIEMLSGIFLGNELNQVKNIRSQYGYEQLINPNDNSYLESSGLDFSGISFKDSSTEVVYYNQADARWKDKPYGKTGTIGRSACGPTSLSIVVSSFTNKKVDPVQMSKWAYENGYYCEGVGSYHTLIPYGAKHFGLKVEGCTANEPQRIVDALSKGKLIIAIMSKGHFTRCGHFIVLRGVTVDKRILVADPVSRRRSEEKWDLSIILNEANKGADAGGPFWIISKT</sequence>
<dbReference type="GO" id="GO:0016787">
    <property type="term" value="F:hydrolase activity"/>
    <property type="evidence" value="ECO:0007669"/>
    <property type="project" value="UniProtKB-KW"/>
</dbReference>
<name>A0A0A0I0V1_CLONO</name>
<dbReference type="RefSeq" id="WP_039256278.1">
    <property type="nucleotide sequence ID" value="NZ_JENJ01000088.1"/>
</dbReference>
<organism evidence="3 4">
    <name type="scientific">Clostridium novyi A str. 4552</name>
    <dbReference type="NCBI Taxonomy" id="1444289"/>
    <lineage>
        <taxon>Bacteria</taxon>
        <taxon>Bacillati</taxon>
        <taxon>Bacillota</taxon>
        <taxon>Clostridia</taxon>
        <taxon>Eubacteriales</taxon>
        <taxon>Clostridiaceae</taxon>
        <taxon>Clostridium</taxon>
    </lineage>
</organism>
<reference evidence="3 4" key="1">
    <citation type="submission" date="2014-01" db="EMBL/GenBank/DDBJ databases">
        <title>Plasmidome dynamics in the species complex Clostridium novyi sensu lato converts strains of independent lineages into distinctly different pathogens.</title>
        <authorList>
            <person name="Skarin H."/>
            <person name="Segerman B."/>
        </authorList>
    </citation>
    <scope>NUCLEOTIDE SEQUENCE [LARGE SCALE GENOMIC DNA]</scope>
    <source>
        <strain evidence="3 4">4552</strain>
    </source>
</reference>
<feature type="domain" description="Peptidase C39-like" evidence="2">
    <location>
        <begin position="108"/>
        <end position="242"/>
    </location>
</feature>
<keyword evidence="1" id="KW-0472">Membrane</keyword>
<comment type="caution">
    <text evidence="3">The sequence shown here is derived from an EMBL/GenBank/DDBJ whole genome shotgun (WGS) entry which is preliminary data.</text>
</comment>
<keyword evidence="1" id="KW-1133">Transmembrane helix</keyword>
<dbReference type="OrthoDB" id="3186156at2"/>
<dbReference type="Pfam" id="PF13529">
    <property type="entry name" value="Peptidase_C39_2"/>
    <property type="match status" value="1"/>
</dbReference>
<keyword evidence="3" id="KW-0378">Hydrolase</keyword>
<feature type="transmembrane region" description="Helical" evidence="1">
    <location>
        <begin position="28"/>
        <end position="50"/>
    </location>
</feature>
<gene>
    <name evidence="3" type="ORF">Z968_12285</name>
</gene>
<dbReference type="EMBL" id="JENJ01000088">
    <property type="protein sequence ID" value="KGM93986.1"/>
    <property type="molecule type" value="Genomic_DNA"/>
</dbReference>
<accession>A0A0A0I0V1</accession>
<proteinExistence type="predicted"/>
<dbReference type="Proteomes" id="UP000030012">
    <property type="component" value="Unassembled WGS sequence"/>
</dbReference>
<evidence type="ECO:0000313" key="3">
    <source>
        <dbReference type="EMBL" id="KGM93986.1"/>
    </source>
</evidence>
<dbReference type="AlphaFoldDB" id="A0A0A0I0V1"/>
<evidence type="ECO:0000259" key="2">
    <source>
        <dbReference type="Pfam" id="PF13529"/>
    </source>
</evidence>
<evidence type="ECO:0000256" key="1">
    <source>
        <dbReference type="SAM" id="Phobius"/>
    </source>
</evidence>
<dbReference type="InterPro" id="IPR039564">
    <property type="entry name" value="Peptidase_C39-like"/>
</dbReference>
<keyword evidence="1" id="KW-0812">Transmembrane</keyword>
<evidence type="ECO:0000313" key="4">
    <source>
        <dbReference type="Proteomes" id="UP000030012"/>
    </source>
</evidence>
<protein>
    <submittedName>
        <fullName evidence="3">Murein hydrolase</fullName>
    </submittedName>
</protein>
<dbReference type="Gene3D" id="3.90.70.10">
    <property type="entry name" value="Cysteine proteinases"/>
    <property type="match status" value="1"/>
</dbReference>